<dbReference type="Gene3D" id="3.30.70.2610">
    <property type="match status" value="1"/>
</dbReference>
<comment type="subunit">
    <text evidence="9">Component of the 7-subunit TFIIH core complex composed of XPB/ERCC3, XPD/ERCC2, GTF2H1, GTF2H2, GTF2H3, GTF2H4 and GTF2H5, which is active in NER. The core complex associates with the 3-subunit CDK-activating kinase (CAK) module composed of CCNH/cyclin H, CDK7 and MNAT1 to form the 10-subunit holoenzyme (holo-TFIIH) active in transcription. Part of TBP-based Pol II pre-initiation complex (PIC), in which Pol II core assembles with general transcription factors and other specific initiation factors including GTF2E1, GTF2E2, GTF2F1, GTF2F2, TCEA1, ERCC2, ERCC3, GTF2H2, GTF2H3, GTF2H4, GTF2H5, GTF2A1, GTF2A2, GTF2B and TBP; this large multi-subunit PIC complex mediates DNA unwinding and targets Pol II core to the transcription start site where the first phosphodiester bond forms.</text>
</comment>
<keyword evidence="5 11" id="KW-0804">Transcription</keyword>
<dbReference type="GO" id="GO:0005675">
    <property type="term" value="C:transcription factor TFIIH holo complex"/>
    <property type="evidence" value="ECO:0007669"/>
    <property type="project" value="TreeGrafter"/>
</dbReference>
<sequence>MKLRVQLQCKNLHEYLKELSPDVLDRLFNHPATCLAVYRELPKLAQNYVIRMLFLDQPLPQAAVALWMKKEGQRDHDECVSVLTGLRLWHSQQLQGGLQGYTLNPVFKDNLRTALLGGGTAWAEEQSALGPDRHARDIESLDRYAMERWEVILQFMVGSPCAVSQDLSQLLVQAGLMKSEAGEAPYITSAGFQFLLLDTASQLWYFTLQYLRTAQSRGMDLVEILSFLFQLSFSTLGRDYSVEGMSESLLTFLQHLREFGLVFQRKRKSRRYYPTRLAITLAAGVSSSSSSPAETADTGFIVVETNYRIYAYTNSELQIALVALFCEMLYRFPNVVVAQLTRESVQQAIANGITAQQIIHFLKTRAHPVILKQTPVLPPTITDQIRLWELERDRLQFSEGVLYNQFLSQVDFEVLRDRAQGLGCLVWQDVAHRVMVVTPEGHSEVKRFWKRQRSHT</sequence>
<dbReference type="PANTHER" id="PTHR13152:SF0">
    <property type="entry name" value="GENERAL TRANSCRIPTION FACTOR IIH SUBUNIT 4"/>
    <property type="match status" value="1"/>
</dbReference>
<dbReference type="AlphaFoldDB" id="A0A1A8EWX7"/>
<keyword evidence="4 11" id="KW-0805">Transcription regulation</keyword>
<evidence type="ECO:0000256" key="4">
    <source>
        <dbReference type="ARBA" id="ARBA00023015"/>
    </source>
</evidence>
<comment type="similarity">
    <text evidence="2 11">Belongs to the TFB2 family.</text>
</comment>
<reference evidence="13" key="1">
    <citation type="submission" date="2016-05" db="EMBL/GenBank/DDBJ databases">
        <authorList>
            <person name="Lavstsen T."/>
            <person name="Jespersen J.S."/>
        </authorList>
    </citation>
    <scope>NUCLEOTIDE SEQUENCE</scope>
    <source>
        <tissue evidence="13">Brain</tissue>
    </source>
</reference>
<proteinExistence type="inferred from homology"/>
<dbReference type="GO" id="GO:0006289">
    <property type="term" value="P:nucleotide-excision repair"/>
    <property type="evidence" value="ECO:0007669"/>
    <property type="project" value="InterPro"/>
</dbReference>
<name>A0A1A8EWX7_9TELE</name>
<keyword evidence="6 11" id="KW-0234">DNA repair</keyword>
<evidence type="ECO:0000313" key="13">
    <source>
        <dbReference type="EMBL" id="SBQ51635.1"/>
    </source>
</evidence>
<keyword evidence="7 11" id="KW-0539">Nucleus</keyword>
<dbReference type="InterPro" id="IPR040662">
    <property type="entry name" value="Tfb2_C"/>
</dbReference>
<evidence type="ECO:0000256" key="8">
    <source>
        <dbReference type="ARBA" id="ARBA00057028"/>
    </source>
</evidence>
<evidence type="ECO:0000256" key="3">
    <source>
        <dbReference type="ARBA" id="ARBA00022763"/>
    </source>
</evidence>
<dbReference type="GO" id="GO:0006366">
    <property type="term" value="P:transcription by RNA polymerase II"/>
    <property type="evidence" value="ECO:0007669"/>
    <property type="project" value="UniProtKB-ARBA"/>
</dbReference>
<dbReference type="GO" id="GO:0000439">
    <property type="term" value="C:transcription factor TFIIH core complex"/>
    <property type="evidence" value="ECO:0007669"/>
    <property type="project" value="InterPro"/>
</dbReference>
<comment type="function">
    <text evidence="11">Component of the general transcription and DNA repair factor IIH (TFIIH) core complex which is involved in general and transcription-coupled nucleotide excision repair (NER) of damaged DNA.</text>
</comment>
<evidence type="ECO:0000259" key="12">
    <source>
        <dbReference type="Pfam" id="PF18307"/>
    </source>
</evidence>
<dbReference type="Pfam" id="PF18307">
    <property type="entry name" value="Tfb2_C"/>
    <property type="match status" value="1"/>
</dbReference>
<organism evidence="13">
    <name type="scientific">Nothobranchius korthausae</name>
    <dbReference type="NCBI Taxonomy" id="1143690"/>
    <lineage>
        <taxon>Eukaryota</taxon>
        <taxon>Metazoa</taxon>
        <taxon>Chordata</taxon>
        <taxon>Craniata</taxon>
        <taxon>Vertebrata</taxon>
        <taxon>Euteleostomi</taxon>
        <taxon>Actinopterygii</taxon>
        <taxon>Neopterygii</taxon>
        <taxon>Teleostei</taxon>
        <taxon>Neoteleostei</taxon>
        <taxon>Acanthomorphata</taxon>
        <taxon>Ovalentaria</taxon>
        <taxon>Atherinomorphae</taxon>
        <taxon>Cyprinodontiformes</taxon>
        <taxon>Nothobranchiidae</taxon>
        <taxon>Nothobranchius</taxon>
    </lineage>
</organism>
<accession>A0A1A8EWX7</accession>
<comment type="subcellular location">
    <subcellularLocation>
        <location evidence="1 11">Nucleus</location>
    </subcellularLocation>
</comment>
<evidence type="ECO:0000256" key="10">
    <source>
        <dbReference type="ARBA" id="ARBA00070130"/>
    </source>
</evidence>
<dbReference type="NCBIfam" id="TIGR00625">
    <property type="entry name" value="tfb2"/>
    <property type="match status" value="1"/>
</dbReference>
<evidence type="ECO:0000256" key="2">
    <source>
        <dbReference type="ARBA" id="ARBA00007132"/>
    </source>
</evidence>
<dbReference type="EMBL" id="HAEB01005108">
    <property type="protein sequence ID" value="SBQ51635.1"/>
    <property type="molecule type" value="Transcribed_RNA"/>
</dbReference>
<evidence type="ECO:0000256" key="5">
    <source>
        <dbReference type="ARBA" id="ARBA00023163"/>
    </source>
</evidence>
<dbReference type="PANTHER" id="PTHR13152">
    <property type="entry name" value="TFIIH, POLYPEPTIDE 4"/>
    <property type="match status" value="1"/>
</dbReference>
<feature type="domain" description="Transcription factor Tfb2 C-terminal" evidence="12">
    <location>
        <begin position="383"/>
        <end position="450"/>
    </location>
</feature>
<evidence type="ECO:0000256" key="9">
    <source>
        <dbReference type="ARBA" id="ARBA00064576"/>
    </source>
</evidence>
<evidence type="ECO:0000256" key="1">
    <source>
        <dbReference type="ARBA" id="ARBA00004123"/>
    </source>
</evidence>
<dbReference type="FunFam" id="3.30.70.2610:FF:000001">
    <property type="entry name" value="General transcription factor IIH subunit 4"/>
    <property type="match status" value="1"/>
</dbReference>
<protein>
    <recommendedName>
        <fullName evidence="10 11">General transcription factor IIH subunit 4</fullName>
    </recommendedName>
</protein>
<keyword evidence="3 11" id="KW-0227">DNA damage</keyword>
<dbReference type="GO" id="GO:0003690">
    <property type="term" value="F:double-stranded DNA binding"/>
    <property type="evidence" value="ECO:0007669"/>
    <property type="project" value="TreeGrafter"/>
</dbReference>
<dbReference type="EMBL" id="HAEC01009677">
    <property type="protein sequence ID" value="SBQ77893.1"/>
    <property type="molecule type" value="Transcribed_RNA"/>
</dbReference>
<dbReference type="InterPro" id="IPR004598">
    <property type="entry name" value="TFIIH_p52/Tfb2"/>
</dbReference>
<reference evidence="13" key="2">
    <citation type="submission" date="2016-06" db="EMBL/GenBank/DDBJ databases">
        <title>The genome of a short-lived fish provides insights into sex chromosome evolution and the genetic control of aging.</title>
        <authorList>
            <person name="Reichwald K."/>
            <person name="Felder M."/>
            <person name="Petzold A."/>
            <person name="Koch P."/>
            <person name="Groth M."/>
            <person name="Platzer M."/>
        </authorList>
    </citation>
    <scope>NUCLEOTIDE SEQUENCE</scope>
    <source>
        <tissue evidence="13">Brain</tissue>
    </source>
</reference>
<evidence type="ECO:0000256" key="7">
    <source>
        <dbReference type="ARBA" id="ARBA00023242"/>
    </source>
</evidence>
<evidence type="ECO:0000256" key="11">
    <source>
        <dbReference type="RuleBase" id="RU364024"/>
    </source>
</evidence>
<gene>
    <name evidence="13" type="primary">GTF2H4</name>
</gene>
<comment type="function">
    <text evidence="8">Component of the general transcription and DNA repair factor IIH (TFIIH) core complex, which is involved in general and transcription-coupled nucleotide excision repair (NER) of damaged DNA and, when complexed to CAK, in RNA transcription by RNA polymerase II. In NER, TFIIH acts by opening DNA around the lesion to allow the excision of the damaged oligonucleotide and its replacement by a new DNA fragment. In transcription, TFIIH has an essential role in transcription initiation. When the pre-initiation complex (PIC) has been established, TFIIH is required for promoter opening and promoter escape. Phosphorylation of the C-terminal tail (CTD) of the largest subunit of RNA polymerase II by the kinase module CAK controls the initiation of transcription.</text>
</comment>
<dbReference type="Pfam" id="PF03849">
    <property type="entry name" value="Tfb2"/>
    <property type="match status" value="1"/>
</dbReference>
<evidence type="ECO:0000256" key="6">
    <source>
        <dbReference type="ARBA" id="ARBA00023204"/>
    </source>
</evidence>
<dbReference type="GO" id="GO:0001671">
    <property type="term" value="F:ATPase activator activity"/>
    <property type="evidence" value="ECO:0007669"/>
    <property type="project" value="InterPro"/>
</dbReference>